<dbReference type="Pfam" id="PF02636">
    <property type="entry name" value="Methyltransf_28"/>
    <property type="match status" value="1"/>
</dbReference>
<keyword evidence="2 3" id="KW-0808">Transferase</keyword>
<gene>
    <name evidence="3" type="ORF">BECKDK2373B_GA0170837_100463</name>
</gene>
<evidence type="ECO:0000313" key="3">
    <source>
        <dbReference type="EMBL" id="VFJ43082.1"/>
    </source>
</evidence>
<dbReference type="PANTHER" id="PTHR12049">
    <property type="entry name" value="PROTEIN ARGININE METHYLTRANSFERASE NDUFAF7, MITOCHONDRIAL"/>
    <property type="match status" value="1"/>
</dbReference>
<dbReference type="GO" id="GO:0032259">
    <property type="term" value="P:methylation"/>
    <property type="evidence" value="ECO:0007669"/>
    <property type="project" value="UniProtKB-KW"/>
</dbReference>
<protein>
    <submittedName>
        <fullName evidence="3">SAM-dependent methyltransferase, MidA family</fullName>
    </submittedName>
</protein>
<keyword evidence="1 3" id="KW-0489">Methyltransferase</keyword>
<sequence length="397" mass="43297">MQNHPKPNPAALEKSRALTTAIRAEIADAPSGAIPFERFMELALYAPDLGYYQSDAPKFGAAGDFVTAPELSPLFSRCVARQAGQIVKETGGDILEVGAGSGVMATDVMAALQEQNALPERYRIIEKSPALRRLQRATIDACVPALLPRFHWQEEPFPDAGFRGVILANELLDAIPCDRFTVAGGAVHECRVGWDREGFIWRQVPAGPEPKQAVRDIEKALGRPFPDGYTSELHPARTAWVGETMGRMEAGLLLLLDYGYPRAEYYHPERNDGALICHYRHRLHDDPFFLPGCQDISVPVDFSAIAEAVAAMAAAAEGTNTRIAGFTTQRDFLFATGLLTMCEGLDPTSREYLSTVQGIKTLTLPGEMGDIVKAMAITKDIGEPLLGFGGRDLRGRL</sequence>
<dbReference type="Gene3D" id="3.40.50.12710">
    <property type="match status" value="1"/>
</dbReference>
<evidence type="ECO:0000256" key="2">
    <source>
        <dbReference type="ARBA" id="ARBA00022679"/>
    </source>
</evidence>
<dbReference type="InterPro" id="IPR038375">
    <property type="entry name" value="NDUFAF7_sf"/>
</dbReference>
<dbReference type="InterPro" id="IPR029063">
    <property type="entry name" value="SAM-dependent_MTases_sf"/>
</dbReference>
<reference evidence="3" key="1">
    <citation type="submission" date="2019-02" db="EMBL/GenBank/DDBJ databases">
        <authorList>
            <person name="Gruber-Vodicka R. H."/>
            <person name="Seah K. B. B."/>
        </authorList>
    </citation>
    <scope>NUCLEOTIDE SEQUENCE</scope>
    <source>
        <strain evidence="3">BECK_DK47</strain>
    </source>
</reference>
<proteinExistence type="predicted"/>
<accession>A0A450RVC2</accession>
<dbReference type="PANTHER" id="PTHR12049:SF7">
    <property type="entry name" value="PROTEIN ARGININE METHYLTRANSFERASE NDUFAF7, MITOCHONDRIAL"/>
    <property type="match status" value="1"/>
</dbReference>
<organism evidence="3">
    <name type="scientific">Candidatus Kentrum sp. DK</name>
    <dbReference type="NCBI Taxonomy" id="2126562"/>
    <lineage>
        <taxon>Bacteria</taxon>
        <taxon>Pseudomonadati</taxon>
        <taxon>Pseudomonadota</taxon>
        <taxon>Gammaproteobacteria</taxon>
        <taxon>Candidatus Kentrum</taxon>
    </lineage>
</organism>
<evidence type="ECO:0000256" key="1">
    <source>
        <dbReference type="ARBA" id="ARBA00022603"/>
    </source>
</evidence>
<dbReference type="EMBL" id="CAADEX010000004">
    <property type="protein sequence ID" value="VFJ43082.1"/>
    <property type="molecule type" value="Genomic_DNA"/>
</dbReference>
<dbReference type="SUPFAM" id="SSF53335">
    <property type="entry name" value="S-adenosyl-L-methionine-dependent methyltransferases"/>
    <property type="match status" value="1"/>
</dbReference>
<dbReference type="GO" id="GO:0035243">
    <property type="term" value="F:protein-arginine omega-N symmetric methyltransferase activity"/>
    <property type="evidence" value="ECO:0007669"/>
    <property type="project" value="TreeGrafter"/>
</dbReference>
<name>A0A450RVC2_9GAMM</name>
<dbReference type="AlphaFoldDB" id="A0A450RVC2"/>
<dbReference type="InterPro" id="IPR003788">
    <property type="entry name" value="NDUFAF7"/>
</dbReference>